<dbReference type="InterPro" id="IPR000600">
    <property type="entry name" value="ROK"/>
</dbReference>
<organism evidence="2 3">
    <name type="scientific">Pseudoalteromonas porphyrae</name>
    <dbReference type="NCBI Taxonomy" id="187330"/>
    <lineage>
        <taxon>Bacteria</taxon>
        <taxon>Pseudomonadati</taxon>
        <taxon>Pseudomonadota</taxon>
        <taxon>Gammaproteobacteria</taxon>
        <taxon>Alteromonadales</taxon>
        <taxon>Pseudoalteromonadaceae</taxon>
        <taxon>Pseudoalteromonas</taxon>
    </lineage>
</organism>
<evidence type="ECO:0000313" key="3">
    <source>
        <dbReference type="Proteomes" id="UP000037848"/>
    </source>
</evidence>
<dbReference type="RefSeq" id="WP_054453713.1">
    <property type="nucleotide sequence ID" value="NZ_LHPH01000007.1"/>
</dbReference>
<gene>
    <name evidence="2" type="ORF">ADS77_07485</name>
</gene>
<comment type="caution">
    <text evidence="2">The sequence shown here is derived from an EMBL/GenBank/DDBJ whole genome shotgun (WGS) entry which is preliminary data.</text>
</comment>
<reference evidence="2 3" key="1">
    <citation type="submission" date="2015-08" db="EMBL/GenBank/DDBJ databases">
        <title>Draft Genome Sequence of Pseudoalteromonas porphyrae UCD-SED14.</title>
        <authorList>
            <person name="Coil D.A."/>
            <person name="Jospin G."/>
            <person name="Lee R.D."/>
            <person name="Eisen J.A."/>
        </authorList>
    </citation>
    <scope>NUCLEOTIDE SEQUENCE [LARGE SCALE GENOMIC DNA]</scope>
    <source>
        <strain evidence="2 3">UCD-SED14</strain>
    </source>
</reference>
<dbReference type="Pfam" id="PF00480">
    <property type="entry name" value="ROK"/>
    <property type="match status" value="1"/>
</dbReference>
<proteinExistence type="inferred from homology"/>
<comment type="similarity">
    <text evidence="1">Belongs to the ROK (NagC/XylR) family.</text>
</comment>
<evidence type="ECO:0000313" key="2">
    <source>
        <dbReference type="EMBL" id="KPH63755.1"/>
    </source>
</evidence>
<keyword evidence="3" id="KW-1185">Reference proteome</keyword>
<dbReference type="Proteomes" id="UP000037848">
    <property type="component" value="Unassembled WGS sequence"/>
</dbReference>
<dbReference type="STRING" id="187330.AMS58_13630"/>
<dbReference type="OrthoDB" id="9810372at2"/>
<dbReference type="InterPro" id="IPR043129">
    <property type="entry name" value="ATPase_NBD"/>
</dbReference>
<evidence type="ECO:0008006" key="4">
    <source>
        <dbReference type="Google" id="ProtNLM"/>
    </source>
</evidence>
<accession>A0A0N1EMS1</accession>
<dbReference type="PANTHER" id="PTHR18964">
    <property type="entry name" value="ROK (REPRESSOR, ORF, KINASE) FAMILY"/>
    <property type="match status" value="1"/>
</dbReference>
<dbReference type="PATRIC" id="fig|187330.3.peg.3529"/>
<dbReference type="PANTHER" id="PTHR18964:SF149">
    <property type="entry name" value="BIFUNCTIONAL UDP-N-ACETYLGLUCOSAMINE 2-EPIMERASE_N-ACETYLMANNOSAMINE KINASE"/>
    <property type="match status" value="1"/>
</dbReference>
<evidence type="ECO:0000256" key="1">
    <source>
        <dbReference type="ARBA" id="ARBA00006479"/>
    </source>
</evidence>
<dbReference type="SUPFAM" id="SSF53067">
    <property type="entry name" value="Actin-like ATPase domain"/>
    <property type="match status" value="1"/>
</dbReference>
<dbReference type="EMBL" id="LHPH01000007">
    <property type="protein sequence ID" value="KPH63755.1"/>
    <property type="molecule type" value="Genomic_DNA"/>
</dbReference>
<protein>
    <recommendedName>
        <fullName evidence="4">ROK family transcriptional regulator</fullName>
    </recommendedName>
</protein>
<name>A0A0N1EMS1_9GAMM</name>
<dbReference type="Gene3D" id="3.30.420.40">
    <property type="match status" value="2"/>
</dbReference>
<dbReference type="CDD" id="cd23763">
    <property type="entry name" value="ASKHA_ATPase_ROK"/>
    <property type="match status" value="1"/>
</dbReference>
<dbReference type="AlphaFoldDB" id="A0A0N1EMS1"/>
<sequence length="292" mass="31300">MSQTLLCVDLGGTKALVAKVTANGVIEKRYFDVDGAASKQQTNDFLCSIISQVIDQTCMGIVIGVPSMVVMKTGEVIETVNIPNWKNVHLKQLLNTHFKLPVLVHNDANCFAMGEFTQGDFKSDTNLIGICLGTGLGAGLVLNGQLYTGKHSAAGEFGSFTYQQGIIEHFTSGQFFINQGTTGKQTYQDALDGDAHALQLFDEFGMHLANAISHVVLAFDPDVIVLGGSVAQSSAFFLPSLHTQLAKLVNPVILQSLDIRISELGDDAPLLGSHALFMHEITSDQPLGANYA</sequence>